<comment type="similarity">
    <text evidence="1 2">Belongs to the peptidase M16 family.</text>
</comment>
<dbReference type="AlphaFoldDB" id="A0A6B1DWK8"/>
<name>A0A6B1DWK8_9CHLR</name>
<reference evidence="5" key="1">
    <citation type="submission" date="2019-09" db="EMBL/GenBank/DDBJ databases">
        <title>Characterisation of the sponge microbiome using genome-centric metagenomics.</title>
        <authorList>
            <person name="Engelberts J.P."/>
            <person name="Robbins S.J."/>
            <person name="De Goeij J.M."/>
            <person name="Aranda M."/>
            <person name="Bell S.C."/>
            <person name="Webster N.S."/>
        </authorList>
    </citation>
    <scope>NUCLEOTIDE SEQUENCE</scope>
    <source>
        <strain evidence="5">SB0662_bin_9</strain>
    </source>
</reference>
<protein>
    <submittedName>
        <fullName evidence="5">Insulinase family protein</fullName>
    </submittedName>
</protein>
<dbReference type="PANTHER" id="PTHR11851:SF49">
    <property type="entry name" value="MITOCHONDRIAL-PROCESSING PEPTIDASE SUBUNIT ALPHA"/>
    <property type="match status" value="1"/>
</dbReference>
<accession>A0A6B1DWK8</accession>
<dbReference type="SUPFAM" id="SSF63411">
    <property type="entry name" value="LuxS/MPP-like metallohydrolase"/>
    <property type="match status" value="4"/>
</dbReference>
<dbReference type="PANTHER" id="PTHR11851">
    <property type="entry name" value="METALLOPROTEASE"/>
    <property type="match status" value="1"/>
</dbReference>
<evidence type="ECO:0000259" key="3">
    <source>
        <dbReference type="Pfam" id="PF00675"/>
    </source>
</evidence>
<feature type="domain" description="Peptidase M16 N-terminal" evidence="3">
    <location>
        <begin position="65"/>
        <end position="200"/>
    </location>
</feature>
<evidence type="ECO:0000313" key="5">
    <source>
        <dbReference type="EMBL" id="MYD91165.1"/>
    </source>
</evidence>
<dbReference type="Pfam" id="PF00675">
    <property type="entry name" value="Peptidase_M16"/>
    <property type="match status" value="1"/>
</dbReference>
<dbReference type="PROSITE" id="PS00143">
    <property type="entry name" value="INSULINASE"/>
    <property type="match status" value="1"/>
</dbReference>
<evidence type="ECO:0000259" key="4">
    <source>
        <dbReference type="Pfam" id="PF05193"/>
    </source>
</evidence>
<proteinExistence type="inferred from homology"/>
<dbReference type="InterPro" id="IPR011249">
    <property type="entry name" value="Metalloenz_LuxS/M16"/>
</dbReference>
<comment type="caution">
    <text evidence="5">The sequence shown here is derived from an EMBL/GenBank/DDBJ whole genome shotgun (WGS) entry which is preliminary data.</text>
</comment>
<dbReference type="Gene3D" id="3.30.830.10">
    <property type="entry name" value="Metalloenzyme, LuxS/M16 peptidase-like"/>
    <property type="match status" value="4"/>
</dbReference>
<dbReference type="InterPro" id="IPR001431">
    <property type="entry name" value="Pept_M16_Zn_BS"/>
</dbReference>
<gene>
    <name evidence="5" type="ORF">F4Y08_12645</name>
</gene>
<dbReference type="Pfam" id="PF05193">
    <property type="entry name" value="Peptidase_M16_C"/>
    <property type="match status" value="2"/>
</dbReference>
<feature type="domain" description="Peptidase M16 C-terminal" evidence="4">
    <location>
        <begin position="667"/>
        <end position="886"/>
    </location>
</feature>
<dbReference type="EMBL" id="VXPY01000088">
    <property type="protein sequence ID" value="MYD91165.1"/>
    <property type="molecule type" value="Genomic_DNA"/>
</dbReference>
<evidence type="ECO:0000256" key="1">
    <source>
        <dbReference type="ARBA" id="ARBA00007261"/>
    </source>
</evidence>
<dbReference type="GO" id="GO:0046872">
    <property type="term" value="F:metal ion binding"/>
    <property type="evidence" value="ECO:0007669"/>
    <property type="project" value="InterPro"/>
</dbReference>
<dbReference type="InterPro" id="IPR050361">
    <property type="entry name" value="MPP/UQCRC_Complex"/>
</dbReference>
<feature type="domain" description="Peptidase M16 C-terminal" evidence="4">
    <location>
        <begin position="206"/>
        <end position="367"/>
    </location>
</feature>
<dbReference type="InterPro" id="IPR007863">
    <property type="entry name" value="Peptidase_M16_C"/>
</dbReference>
<dbReference type="InterPro" id="IPR011765">
    <property type="entry name" value="Pept_M16_N"/>
</dbReference>
<dbReference type="GO" id="GO:0004222">
    <property type="term" value="F:metalloendopeptidase activity"/>
    <property type="evidence" value="ECO:0007669"/>
    <property type="project" value="InterPro"/>
</dbReference>
<organism evidence="5">
    <name type="scientific">Caldilineaceae bacterium SB0662_bin_9</name>
    <dbReference type="NCBI Taxonomy" id="2605258"/>
    <lineage>
        <taxon>Bacteria</taxon>
        <taxon>Bacillati</taxon>
        <taxon>Chloroflexota</taxon>
        <taxon>Caldilineae</taxon>
        <taxon>Caldilineales</taxon>
        <taxon>Caldilineaceae</taxon>
    </lineage>
</organism>
<dbReference type="GO" id="GO:0006508">
    <property type="term" value="P:proteolysis"/>
    <property type="evidence" value="ECO:0007669"/>
    <property type="project" value="InterPro"/>
</dbReference>
<sequence length="956" mass="105607">MAIRRRKSFPIVVLLIGLAALLVLVRMALTTEVGTSDQALLEQVQVLELENGIQVVLAPASGSGLTTVNVWIGAGSTQDPPDRQGLAHYLEHMAFKGSERFPGRASEWIESRGGRINAFTSFDYTEYHVVIPSEHTQLAIDLLADLVTKRDFSQQDMENERSVVLREWQRREDNPSEYLYVNTRRALLGNNPYAQPVLGTAESIKSITRADLVQWVGKFYVPGNMTIVVVGDVEQATLWEQLESSFGAIKPTTATTWAIPELVPLADYQQHILERPGDLERLAMAWAVPIGDSLEKLAVRNVLVHLLAGELGHEDSTTAVYDTTNAPGLILVEFVFPNHVNSDKVRNEVLAQLDLLLSGHVHREYIALTKSWLIEDLMSARKTGFEFAGQIGLFSVVTGDPVGAFAYINQVRKVGKRQLLAMAREHVTVETRLEFRLASRDDGPQGAVPAYTPLSSWDVWQQYPGLILGDLQYVASRVAGHLSVRIMKVVAWTRSLNRDLPVAKSNVGENVHSLVLNNGIRIVLLPDTTTNFVEVHVLVGNGVAVETAEYAGISRFTNDFLLYSLDYDRFRQLDASTTVGALFDSTVLTLEATSASWAAALPSFLQYIVEPAWDGYLEGHRESVIEKIRTRDEDPFVVARLQLRASLFGEGGYGNPRTGTIESVSSFGLDDLMRFHEQFYVSENMVIVAAGHFDPKLMVATVSHALGNLEPAAVTASYPDPTPQPTDHHILSNQATWAGIPEQLPAVLSEFIPVEATPLPVFKPIAAAPKPEKEVSTDWEGIQLAWVMIGFPGPDLASDDYATLRVLNSIMGSGSSSRLFSHLREREGDVYVAHSFVRGLRHGSFMNLYAQVLPEDRAKFIETTIAEIQEIAEKGLPQEELQAAIAREVGLQLRIREWIGYRALFHGLDTLYGIRHATDGALIQQIEGVAVEDVSDLAKALLNQFYISEVIPAALP</sequence>
<evidence type="ECO:0000256" key="2">
    <source>
        <dbReference type="RuleBase" id="RU004447"/>
    </source>
</evidence>